<evidence type="ECO:0000256" key="1">
    <source>
        <dbReference type="SAM" id="Phobius"/>
    </source>
</evidence>
<evidence type="ECO:0000313" key="3">
    <source>
        <dbReference type="Proteomes" id="UP000316008"/>
    </source>
</evidence>
<dbReference type="OrthoDB" id="338827at2"/>
<evidence type="ECO:0000313" key="2">
    <source>
        <dbReference type="EMBL" id="TSJ46534.1"/>
    </source>
</evidence>
<keyword evidence="3" id="KW-1185">Reference proteome</keyword>
<dbReference type="AlphaFoldDB" id="A0A556N2V8"/>
<gene>
    <name evidence="2" type="ORF">FO442_05075</name>
</gene>
<comment type="caution">
    <text evidence="2">The sequence shown here is derived from an EMBL/GenBank/DDBJ whole genome shotgun (WGS) entry which is preliminary data.</text>
</comment>
<sequence>MNRKRTDLNRLIISAFAATAFALMLFVIPACKKKPKAEPIDPPVEEPTGVSVDLTTVPYTKLSDYRFFQGEMKNQIPAEKVIPYEPASALFTDYAHKKRFIWMPNGTMATYNGDHNVLELPVGAALIKTFYYDDVQPAGNTRIIETRIMIRKSSGWIFADYVWNTEQTEAYLDMNGSYTNISWLQNGVQKSTAYRIPNQTECHTCHKLNDEPIPIGIKPQNLNIDYAYSDGTQNQLQKLIAVGYLQNSLPGNIVSTVNYMDQTKTVDQRFRSYVDINCAHCHSEGKHCSYRPMRLAFSETSDPINLGLCVEPEEFINSSLAYIIKPNDKNRSMMYYRLGSTLPSERMPLLGRTIVHDEGLQLLEEWITWKQTCN</sequence>
<keyword evidence="1" id="KW-0472">Membrane</keyword>
<dbReference type="Proteomes" id="UP000316008">
    <property type="component" value="Unassembled WGS sequence"/>
</dbReference>
<reference evidence="2 3" key="1">
    <citation type="submission" date="2019-07" db="EMBL/GenBank/DDBJ databases">
        <authorList>
            <person name="Huq M.A."/>
        </authorList>
    </citation>
    <scope>NUCLEOTIDE SEQUENCE [LARGE SCALE GENOMIC DNA]</scope>
    <source>
        <strain evidence="2 3">MAH-3</strain>
    </source>
</reference>
<name>A0A556N2V8_9FLAO</name>
<feature type="transmembrane region" description="Helical" evidence="1">
    <location>
        <begin position="12"/>
        <end position="30"/>
    </location>
</feature>
<keyword evidence="1" id="KW-1133">Transmembrane helix</keyword>
<keyword evidence="1" id="KW-0812">Transmembrane</keyword>
<organism evidence="2 3">
    <name type="scientific">Fluviicola chungangensis</name>
    <dbReference type="NCBI Taxonomy" id="2597671"/>
    <lineage>
        <taxon>Bacteria</taxon>
        <taxon>Pseudomonadati</taxon>
        <taxon>Bacteroidota</taxon>
        <taxon>Flavobacteriia</taxon>
        <taxon>Flavobacteriales</taxon>
        <taxon>Crocinitomicaceae</taxon>
        <taxon>Fluviicola</taxon>
    </lineage>
</organism>
<dbReference type="EMBL" id="VLPL01000002">
    <property type="protein sequence ID" value="TSJ46534.1"/>
    <property type="molecule type" value="Genomic_DNA"/>
</dbReference>
<dbReference type="RefSeq" id="WP_144332071.1">
    <property type="nucleotide sequence ID" value="NZ_VLPL01000002.1"/>
</dbReference>
<proteinExistence type="predicted"/>
<accession>A0A556N2V8</accession>
<protein>
    <submittedName>
        <fullName evidence="2">Uncharacterized protein</fullName>
    </submittedName>
</protein>